<proteinExistence type="predicted"/>
<dbReference type="Proteomes" id="UP000054549">
    <property type="component" value="Unassembled WGS sequence"/>
</dbReference>
<name>A0A0C2W7G0_AMAMK</name>
<sequence length="88" mass="9941">MPSTFEYKPIRKPMITTYSERTMLTYLPLTDPYCNSYKLNLLKPHLCLDTAGLIIFFKLDDLAAGTNRTLGGFAVCDHDEAVHPFVIA</sequence>
<evidence type="ECO:0000313" key="1">
    <source>
        <dbReference type="EMBL" id="KIL57067.1"/>
    </source>
</evidence>
<dbReference type="HOGENOM" id="CLU_2468567_0_0_1"/>
<gene>
    <name evidence="1" type="ORF">M378DRAFT_421834</name>
</gene>
<protein>
    <submittedName>
        <fullName evidence="1">Uncharacterized protein</fullName>
    </submittedName>
</protein>
<dbReference type="EMBL" id="KN818384">
    <property type="protein sequence ID" value="KIL57067.1"/>
    <property type="molecule type" value="Genomic_DNA"/>
</dbReference>
<accession>A0A0C2W7G0</accession>
<keyword evidence="2" id="KW-1185">Reference proteome</keyword>
<dbReference type="InParanoid" id="A0A0C2W7G0"/>
<evidence type="ECO:0000313" key="2">
    <source>
        <dbReference type="Proteomes" id="UP000054549"/>
    </source>
</evidence>
<organism evidence="1 2">
    <name type="scientific">Amanita muscaria (strain Koide BX008)</name>
    <dbReference type="NCBI Taxonomy" id="946122"/>
    <lineage>
        <taxon>Eukaryota</taxon>
        <taxon>Fungi</taxon>
        <taxon>Dikarya</taxon>
        <taxon>Basidiomycota</taxon>
        <taxon>Agaricomycotina</taxon>
        <taxon>Agaricomycetes</taxon>
        <taxon>Agaricomycetidae</taxon>
        <taxon>Agaricales</taxon>
        <taxon>Pluteineae</taxon>
        <taxon>Amanitaceae</taxon>
        <taxon>Amanita</taxon>
    </lineage>
</organism>
<reference evidence="1 2" key="1">
    <citation type="submission" date="2014-04" db="EMBL/GenBank/DDBJ databases">
        <title>Evolutionary Origins and Diversification of the Mycorrhizal Mutualists.</title>
        <authorList>
            <consortium name="DOE Joint Genome Institute"/>
            <consortium name="Mycorrhizal Genomics Consortium"/>
            <person name="Kohler A."/>
            <person name="Kuo A."/>
            <person name="Nagy L.G."/>
            <person name="Floudas D."/>
            <person name="Copeland A."/>
            <person name="Barry K.W."/>
            <person name="Cichocki N."/>
            <person name="Veneault-Fourrey C."/>
            <person name="LaButti K."/>
            <person name="Lindquist E.A."/>
            <person name="Lipzen A."/>
            <person name="Lundell T."/>
            <person name="Morin E."/>
            <person name="Murat C."/>
            <person name="Riley R."/>
            <person name="Ohm R."/>
            <person name="Sun H."/>
            <person name="Tunlid A."/>
            <person name="Henrissat B."/>
            <person name="Grigoriev I.V."/>
            <person name="Hibbett D.S."/>
            <person name="Martin F."/>
        </authorList>
    </citation>
    <scope>NUCLEOTIDE SEQUENCE [LARGE SCALE GENOMIC DNA]</scope>
    <source>
        <strain evidence="1 2">Koide BX008</strain>
    </source>
</reference>
<dbReference type="AlphaFoldDB" id="A0A0C2W7G0"/>